<proteinExistence type="predicted"/>
<dbReference type="EMBL" id="CM004404">
    <property type="protein sequence ID" value="OAY23987.1"/>
    <property type="molecule type" value="Genomic_DNA"/>
</dbReference>
<organism evidence="1">
    <name type="scientific">Manihot esculenta</name>
    <name type="common">Cassava</name>
    <name type="synonym">Jatropha manihot</name>
    <dbReference type="NCBI Taxonomy" id="3983"/>
    <lineage>
        <taxon>Eukaryota</taxon>
        <taxon>Viridiplantae</taxon>
        <taxon>Streptophyta</taxon>
        <taxon>Embryophyta</taxon>
        <taxon>Tracheophyta</taxon>
        <taxon>Spermatophyta</taxon>
        <taxon>Magnoliopsida</taxon>
        <taxon>eudicotyledons</taxon>
        <taxon>Gunneridae</taxon>
        <taxon>Pentapetalae</taxon>
        <taxon>rosids</taxon>
        <taxon>fabids</taxon>
        <taxon>Malpighiales</taxon>
        <taxon>Euphorbiaceae</taxon>
        <taxon>Crotonoideae</taxon>
        <taxon>Manihoteae</taxon>
        <taxon>Manihot</taxon>
    </lineage>
</organism>
<dbReference type="AlphaFoldDB" id="A0A2C9U3N0"/>
<evidence type="ECO:0000313" key="1">
    <source>
        <dbReference type="EMBL" id="OAY23987.1"/>
    </source>
</evidence>
<protein>
    <submittedName>
        <fullName evidence="1">Uncharacterized protein</fullName>
    </submittedName>
</protein>
<gene>
    <name evidence="1" type="ORF">MANES_18G123300</name>
</gene>
<reference evidence="1" key="1">
    <citation type="submission" date="2016-02" db="EMBL/GenBank/DDBJ databases">
        <title>WGS assembly of Manihot esculenta.</title>
        <authorList>
            <person name="Bredeson J.V."/>
            <person name="Prochnik S.E."/>
            <person name="Lyons J.B."/>
            <person name="Schmutz J."/>
            <person name="Grimwood J."/>
            <person name="Vrebalov J."/>
            <person name="Bart R.S."/>
            <person name="Amuge T."/>
            <person name="Ferguson M.E."/>
            <person name="Green R."/>
            <person name="Putnam N."/>
            <person name="Stites J."/>
            <person name="Rounsley S."/>
            <person name="Rokhsar D.S."/>
        </authorList>
    </citation>
    <scope>NUCLEOTIDE SEQUENCE [LARGE SCALE GENOMIC DNA]</scope>
    <source>
        <tissue evidence="1">Leaf</tissue>
    </source>
</reference>
<name>A0A2C9U3N0_MANES</name>
<accession>A0A2C9U3N0</accession>
<sequence>MAKISALEEMLVRCLLDSFFYNRCSVPQALGTFCCVPIRNWLDRIKKYNSV</sequence>